<feature type="signal peptide" evidence="1">
    <location>
        <begin position="1"/>
        <end position="19"/>
    </location>
</feature>
<protein>
    <recommendedName>
        <fullName evidence="4">CarboxypepD_reg-like domain-containing protein</fullName>
    </recommendedName>
</protein>
<comment type="caution">
    <text evidence="2">The sequence shown here is derived from an EMBL/GenBank/DDBJ whole genome shotgun (WGS) entry which is preliminary data.</text>
</comment>
<dbReference type="EMBL" id="JASMRN010000005">
    <property type="protein sequence ID" value="MEZ7515242.1"/>
    <property type="molecule type" value="Genomic_DNA"/>
</dbReference>
<evidence type="ECO:0000313" key="3">
    <source>
        <dbReference type="Proteomes" id="UP001568894"/>
    </source>
</evidence>
<feature type="chain" id="PRO_5045454519" description="CarboxypepD_reg-like domain-containing protein" evidence="1">
    <location>
        <begin position="20"/>
        <end position="251"/>
    </location>
</feature>
<proteinExistence type="predicted"/>
<name>A0ABV4KC57_9FLAO</name>
<dbReference type="Proteomes" id="UP001568894">
    <property type="component" value="Unassembled WGS sequence"/>
</dbReference>
<keyword evidence="3" id="KW-1185">Reference proteome</keyword>
<keyword evidence="1" id="KW-0732">Signal</keyword>
<sequence>MKALIKIMVLVFSCQMGLAQVSGRIALHGQVKNDIVNIDGGYVINVTAATRSLIDTKGFFDIMAQPNDVLIVSSMSFQPKKVALTNANLQERLFEIKLEVFNNELSEVVISNGMKVQSIKSNTQGYVDKKYFDDAQSAPKNQVMTRDGRITDGFDFVRVFKEVKKILKKQSNVDDKVMNDVAFSAYVKANFDPIFFERDLDLKEDEIDLFLLFVSNDTTSREYLKPDDKFLLLDFLVSKNAEFKRITTFWK</sequence>
<evidence type="ECO:0000256" key="1">
    <source>
        <dbReference type="SAM" id="SignalP"/>
    </source>
</evidence>
<evidence type="ECO:0000313" key="2">
    <source>
        <dbReference type="EMBL" id="MEZ7515242.1"/>
    </source>
</evidence>
<reference evidence="2 3" key="1">
    <citation type="submission" date="2023-05" db="EMBL/GenBank/DDBJ databases">
        <title>Adaptations of aquatic viruses from atmosphere-close ecosystems of the Central Arctic Ocean.</title>
        <authorList>
            <person name="Rahlff J."/>
            <person name="Holmfeldt K."/>
        </authorList>
    </citation>
    <scope>NUCLEOTIDE SEQUENCE [LARGE SCALE GENOMIC DNA]</scope>
    <source>
        <strain evidence="2 3">Arc14</strain>
    </source>
</reference>
<dbReference type="RefSeq" id="WP_371569594.1">
    <property type="nucleotide sequence ID" value="NZ_JASMRN010000005.1"/>
</dbReference>
<gene>
    <name evidence="2" type="ORF">QO192_08100</name>
</gene>
<organism evidence="2 3">
    <name type="scientific">Flavobacterium frigidarium</name>
    <dbReference type="NCBI Taxonomy" id="99286"/>
    <lineage>
        <taxon>Bacteria</taxon>
        <taxon>Pseudomonadati</taxon>
        <taxon>Bacteroidota</taxon>
        <taxon>Flavobacteriia</taxon>
        <taxon>Flavobacteriales</taxon>
        <taxon>Flavobacteriaceae</taxon>
        <taxon>Flavobacterium</taxon>
    </lineage>
</organism>
<evidence type="ECO:0008006" key="4">
    <source>
        <dbReference type="Google" id="ProtNLM"/>
    </source>
</evidence>
<accession>A0ABV4KC57</accession>